<feature type="compositionally biased region" description="Low complexity" evidence="1">
    <location>
        <begin position="90"/>
        <end position="104"/>
    </location>
</feature>
<dbReference type="Pfam" id="PF00085">
    <property type="entry name" value="Thioredoxin"/>
    <property type="match status" value="1"/>
</dbReference>
<evidence type="ECO:0000256" key="1">
    <source>
        <dbReference type="SAM" id="MobiDB-lite"/>
    </source>
</evidence>
<dbReference type="Proteomes" id="UP000644507">
    <property type="component" value="Unassembled WGS sequence"/>
</dbReference>
<accession>A0A918TEU5</accession>
<dbReference type="InterPro" id="IPR013766">
    <property type="entry name" value="Thioredoxin_domain"/>
</dbReference>
<name>A0A918TEU5_9BACT</name>
<reference evidence="3" key="2">
    <citation type="submission" date="2020-09" db="EMBL/GenBank/DDBJ databases">
        <authorList>
            <person name="Sun Q."/>
            <person name="Kim S."/>
        </authorList>
    </citation>
    <scope>NUCLEOTIDE SEQUENCE</scope>
    <source>
        <strain evidence="3">KCTC 12988</strain>
    </source>
</reference>
<dbReference type="Gene3D" id="3.40.30.10">
    <property type="entry name" value="Glutaredoxin"/>
    <property type="match status" value="1"/>
</dbReference>
<feature type="domain" description="Thioredoxin" evidence="2">
    <location>
        <begin position="3"/>
        <end position="63"/>
    </location>
</feature>
<dbReference type="SUPFAM" id="SSF52833">
    <property type="entry name" value="Thioredoxin-like"/>
    <property type="match status" value="1"/>
</dbReference>
<proteinExistence type="predicted"/>
<comment type="caution">
    <text evidence="3">The sequence shown here is derived from an EMBL/GenBank/DDBJ whole genome shotgun (WGS) entry which is preliminary data.</text>
</comment>
<sequence length="119" mass="12616">MGKLASQGQPGVQYAKVDLGKNPQMGQEYGVRSIPDTRIFHNGKQIGKFVGSCSEKVLKNMVTNYLSSVRPVETAPSEPSSNLPEEGQEAPVAAPVVPAIRPAVQNDGLPPGIQRIPAP</sequence>
<dbReference type="EMBL" id="BMXI01000003">
    <property type="protein sequence ID" value="GHC45332.1"/>
    <property type="molecule type" value="Genomic_DNA"/>
</dbReference>
<feature type="region of interest" description="Disordered" evidence="1">
    <location>
        <begin position="70"/>
        <end position="119"/>
    </location>
</feature>
<protein>
    <recommendedName>
        <fullName evidence="2">Thioredoxin domain-containing protein</fullName>
    </recommendedName>
</protein>
<dbReference type="AlphaFoldDB" id="A0A918TEU5"/>
<reference evidence="3" key="1">
    <citation type="journal article" date="2014" name="Int. J. Syst. Evol. Microbiol.">
        <title>Complete genome sequence of Corynebacterium casei LMG S-19264T (=DSM 44701T), isolated from a smear-ripened cheese.</title>
        <authorList>
            <consortium name="US DOE Joint Genome Institute (JGI-PGF)"/>
            <person name="Walter F."/>
            <person name="Albersmeier A."/>
            <person name="Kalinowski J."/>
            <person name="Ruckert C."/>
        </authorList>
    </citation>
    <scope>NUCLEOTIDE SEQUENCE</scope>
    <source>
        <strain evidence="3">KCTC 12988</strain>
    </source>
</reference>
<dbReference type="InterPro" id="IPR036249">
    <property type="entry name" value="Thioredoxin-like_sf"/>
</dbReference>
<organism evidence="3 4">
    <name type="scientific">Roseibacillus persicicus</name>
    <dbReference type="NCBI Taxonomy" id="454148"/>
    <lineage>
        <taxon>Bacteria</taxon>
        <taxon>Pseudomonadati</taxon>
        <taxon>Verrucomicrobiota</taxon>
        <taxon>Verrucomicrobiia</taxon>
        <taxon>Verrucomicrobiales</taxon>
        <taxon>Verrucomicrobiaceae</taxon>
        <taxon>Roseibacillus</taxon>
    </lineage>
</organism>
<evidence type="ECO:0000313" key="3">
    <source>
        <dbReference type="EMBL" id="GHC45332.1"/>
    </source>
</evidence>
<keyword evidence="4" id="KW-1185">Reference proteome</keyword>
<evidence type="ECO:0000313" key="4">
    <source>
        <dbReference type="Proteomes" id="UP000644507"/>
    </source>
</evidence>
<dbReference type="CDD" id="cd02947">
    <property type="entry name" value="TRX_family"/>
    <property type="match status" value="1"/>
</dbReference>
<evidence type="ECO:0000259" key="2">
    <source>
        <dbReference type="Pfam" id="PF00085"/>
    </source>
</evidence>
<gene>
    <name evidence="3" type="ORF">GCM10007100_08260</name>
</gene>